<dbReference type="GO" id="GO:0031491">
    <property type="term" value="F:nucleosome binding"/>
    <property type="evidence" value="ECO:0000318"/>
    <property type="project" value="GO_Central"/>
</dbReference>
<keyword evidence="10" id="KW-0539">Nucleus</keyword>
<dbReference type="PANTHER" id="PTHR23328">
    <property type="entry name" value="RING-TYPE DOMAIN-CONTAINING PROTEIN"/>
    <property type="match status" value="1"/>
</dbReference>
<dbReference type="Gramene" id="Zm00001eb331370_T002">
    <property type="protein sequence ID" value="Zm00001eb331370_P002"/>
    <property type="gene ID" value="Zm00001eb331370"/>
</dbReference>
<feature type="compositionally biased region" description="Low complexity" evidence="12">
    <location>
        <begin position="260"/>
        <end position="270"/>
    </location>
</feature>
<evidence type="ECO:0000256" key="10">
    <source>
        <dbReference type="ARBA" id="ARBA00023242"/>
    </source>
</evidence>
<evidence type="ECO:0000256" key="11">
    <source>
        <dbReference type="PROSITE-ProRule" id="PRU00175"/>
    </source>
</evidence>
<dbReference type="GO" id="GO:0035861">
    <property type="term" value="C:site of double-strand break"/>
    <property type="evidence" value="ECO:0000318"/>
    <property type="project" value="GO_Central"/>
</dbReference>
<feature type="compositionally biased region" description="Basic and acidic residues" evidence="12">
    <location>
        <begin position="102"/>
        <end position="124"/>
    </location>
</feature>
<reference evidence="15" key="3">
    <citation type="submission" date="2021-05" db="UniProtKB">
        <authorList>
            <consortium name="EnsemblPlants"/>
        </authorList>
    </citation>
    <scope>IDENTIFICATION</scope>
    <source>
        <strain evidence="15">cv. B73</strain>
    </source>
</reference>
<dbReference type="InterPro" id="IPR013083">
    <property type="entry name" value="Znf_RING/FYVE/PHD"/>
</dbReference>
<evidence type="ECO:0000256" key="1">
    <source>
        <dbReference type="ARBA" id="ARBA00000900"/>
    </source>
</evidence>
<dbReference type="RefSeq" id="XP_008650768.1">
    <property type="nucleotide sequence ID" value="XM_008652546.4"/>
</dbReference>
<accession>A0A1D6IP40</accession>
<keyword evidence="8" id="KW-0833">Ubl conjugation pathway</keyword>
<dbReference type="EnsemblPlants" id="Zm00001eb331370_T002">
    <property type="protein sequence ID" value="Zm00001eb331370_P002"/>
    <property type="gene ID" value="Zm00001eb331370"/>
</dbReference>
<dbReference type="PROSITE" id="PS50089">
    <property type="entry name" value="ZF_RING_2"/>
    <property type="match status" value="1"/>
</dbReference>
<dbReference type="GO" id="GO:0005634">
    <property type="term" value="C:nucleus"/>
    <property type="evidence" value="ECO:0000318"/>
    <property type="project" value="GO_Central"/>
</dbReference>
<dbReference type="EC" id="2.3.2.27" evidence="3"/>
<evidence type="ECO:0000256" key="7">
    <source>
        <dbReference type="ARBA" id="ARBA00022771"/>
    </source>
</evidence>
<evidence type="ECO:0000313" key="16">
    <source>
        <dbReference type="Proteomes" id="UP000007305"/>
    </source>
</evidence>
<keyword evidence="5" id="KW-0479">Metal-binding</keyword>
<dbReference type="PaxDb" id="4577-GRMZM2G113039_P02"/>
<evidence type="ECO:0000259" key="13">
    <source>
        <dbReference type="PROSITE" id="PS50089"/>
    </source>
</evidence>
<keyword evidence="16" id="KW-1185">Reference proteome</keyword>
<feature type="region of interest" description="Disordered" evidence="12">
    <location>
        <begin position="1"/>
        <end position="29"/>
    </location>
</feature>
<dbReference type="FunCoup" id="A0A1D6IP40">
    <property type="interactions" value="1338"/>
</dbReference>
<evidence type="ECO:0000256" key="2">
    <source>
        <dbReference type="ARBA" id="ARBA00004123"/>
    </source>
</evidence>
<dbReference type="GO" id="GO:0004842">
    <property type="term" value="F:ubiquitin-protein transferase activity"/>
    <property type="evidence" value="ECO:0000318"/>
    <property type="project" value="GO_Central"/>
</dbReference>
<dbReference type="InterPro" id="IPR001841">
    <property type="entry name" value="Znf_RING"/>
</dbReference>
<feature type="domain" description="RING-type" evidence="13">
    <location>
        <begin position="158"/>
        <end position="197"/>
    </location>
</feature>
<dbReference type="EMBL" id="CM007650">
    <property type="protein sequence ID" value="ONM61022.1"/>
    <property type="molecule type" value="Genomic_DNA"/>
</dbReference>
<keyword evidence="9" id="KW-0862">Zinc</keyword>
<protein>
    <recommendedName>
        <fullName evidence="3">RING-type E3 ubiquitin transferase</fullName>
        <ecNumber evidence="3">2.3.2.27</ecNumber>
    </recommendedName>
</protein>
<reference evidence="15" key="2">
    <citation type="submission" date="2019-07" db="EMBL/GenBank/DDBJ databases">
        <authorList>
            <person name="Seetharam A."/>
            <person name="Woodhouse M."/>
            <person name="Cannon E."/>
        </authorList>
    </citation>
    <scope>NUCLEOTIDE SEQUENCE [LARGE SCALE GENOMIC DNA]</scope>
    <source>
        <strain evidence="15">cv. B73</strain>
    </source>
</reference>
<dbReference type="SMART" id="SM00184">
    <property type="entry name" value="RING"/>
    <property type="match status" value="1"/>
</dbReference>
<dbReference type="eggNOG" id="KOG4159">
    <property type="taxonomic scope" value="Eukaryota"/>
</dbReference>
<dbReference type="GeneID" id="100191180"/>
<dbReference type="InterPro" id="IPR017907">
    <property type="entry name" value="Znf_RING_CS"/>
</dbReference>
<feature type="compositionally biased region" description="Low complexity" evidence="12">
    <location>
        <begin position="69"/>
        <end position="80"/>
    </location>
</feature>
<keyword evidence="4" id="KW-0808">Transferase</keyword>
<dbReference type="InterPro" id="IPR051657">
    <property type="entry name" value="RNF168/RNF169_E3_ubiq-ligase"/>
</dbReference>
<gene>
    <name evidence="15" type="primary">LOC100191180</name>
    <name evidence="14" type="ORF">ZEAMMB73_Zm00001d022562</name>
</gene>
<proteinExistence type="predicted"/>
<evidence type="ECO:0000313" key="15">
    <source>
        <dbReference type="EnsemblPlants" id="Zm00001eb331370_P002"/>
    </source>
</evidence>
<dbReference type="STRING" id="4577.A0A1D6IP40"/>
<evidence type="ECO:0000256" key="12">
    <source>
        <dbReference type="SAM" id="MobiDB-lite"/>
    </source>
</evidence>
<name>A0A1D6IP40_MAIZE</name>
<evidence type="ECO:0000313" key="14">
    <source>
        <dbReference type="EMBL" id="ONM61022.1"/>
    </source>
</evidence>
<sequence length="373" mass="40292">MASRDAASSPKSAPRRHGPAAPKNGADLLSPRFRSAAALAGWDEESVLLAAMVVDDTPVRDSRRKRRASTSSVGGSAGSSTRKRRPRRLSPAKIPPVVFALDDEKSDTAADSKSEVKAAKEEEKPVLVGDKEASGSGEKAVAAANMPCMDRLREELSCAICLDICFEPTTTPCGHSFCMRCLRHAAAKCGKRCPKCRQFISSSSKSCTINTVLWNTIQLLFPSEVEARKGSSSSPSPCDKDDVRANRFSQGGPGMRTRSRSSGSGFISSEGRTRSSFIEPGASANFIVSTYGSARSSNSRRGFVPASQLLLTRLEQSEDAAALAYRLQQEEFVNAFEEPEQERQPRDAVSTARDTLRAMASRAIRLRARGWPV</sequence>
<dbReference type="Gene3D" id="3.30.40.10">
    <property type="entry name" value="Zinc/RING finger domain, C3HC4 (zinc finger)"/>
    <property type="match status" value="1"/>
</dbReference>
<dbReference type="GO" id="GO:0061630">
    <property type="term" value="F:ubiquitin protein ligase activity"/>
    <property type="evidence" value="ECO:0007669"/>
    <property type="project" value="UniProtKB-EC"/>
</dbReference>
<reference evidence="14 16" key="1">
    <citation type="submission" date="2015-12" db="EMBL/GenBank/DDBJ databases">
        <title>Update maize B73 reference genome by single molecule sequencing technologies.</title>
        <authorList>
            <consortium name="Maize Genome Sequencing Project"/>
            <person name="Ware D."/>
        </authorList>
    </citation>
    <scope>NUCLEOTIDE SEQUENCE [LARGE SCALE GENOMIC DNA]</scope>
    <source>
        <strain evidence="16">cv. B73</strain>
        <tissue evidence="14">Seedling</tissue>
    </source>
</reference>
<dbReference type="ExpressionAtlas" id="A0A1D6IP40">
    <property type="expression patterns" value="baseline and differential"/>
</dbReference>
<feature type="region of interest" description="Disordered" evidence="12">
    <location>
        <begin position="226"/>
        <end position="273"/>
    </location>
</feature>
<evidence type="ECO:0000256" key="8">
    <source>
        <dbReference type="ARBA" id="ARBA00022786"/>
    </source>
</evidence>
<evidence type="ECO:0000256" key="4">
    <source>
        <dbReference type="ARBA" id="ARBA00022679"/>
    </source>
</evidence>
<dbReference type="Pfam" id="PF13923">
    <property type="entry name" value="zf-C3HC4_2"/>
    <property type="match status" value="1"/>
</dbReference>
<keyword evidence="7 11" id="KW-0863">Zinc-finger</keyword>
<keyword evidence="6" id="KW-0227">DNA damage</keyword>
<dbReference type="Proteomes" id="UP000007305">
    <property type="component" value="Chromosome 7"/>
</dbReference>
<dbReference type="AlphaFoldDB" id="A0A1D6IP40"/>
<feature type="region of interest" description="Disordered" evidence="12">
    <location>
        <begin position="53"/>
        <end position="124"/>
    </location>
</feature>
<dbReference type="OrthoDB" id="6105938at2759"/>
<dbReference type="PANTHER" id="PTHR23328:SF0">
    <property type="entry name" value="RING-TYPE DOMAIN-CONTAINING PROTEIN"/>
    <property type="match status" value="1"/>
</dbReference>
<organism evidence="14">
    <name type="scientific">Zea mays</name>
    <name type="common">Maize</name>
    <dbReference type="NCBI Taxonomy" id="4577"/>
    <lineage>
        <taxon>Eukaryota</taxon>
        <taxon>Viridiplantae</taxon>
        <taxon>Streptophyta</taxon>
        <taxon>Embryophyta</taxon>
        <taxon>Tracheophyta</taxon>
        <taxon>Spermatophyta</taxon>
        <taxon>Magnoliopsida</taxon>
        <taxon>Liliopsida</taxon>
        <taxon>Poales</taxon>
        <taxon>Poaceae</taxon>
        <taxon>PACMAD clade</taxon>
        <taxon>Panicoideae</taxon>
        <taxon>Andropogonodae</taxon>
        <taxon>Andropogoneae</taxon>
        <taxon>Tripsacinae</taxon>
        <taxon>Zea</taxon>
    </lineage>
</organism>
<evidence type="ECO:0000256" key="6">
    <source>
        <dbReference type="ARBA" id="ARBA00022763"/>
    </source>
</evidence>
<dbReference type="SUPFAM" id="SSF57850">
    <property type="entry name" value="RING/U-box"/>
    <property type="match status" value="1"/>
</dbReference>
<comment type="catalytic activity">
    <reaction evidence="1">
        <text>S-ubiquitinyl-[E2 ubiquitin-conjugating enzyme]-L-cysteine + [acceptor protein]-L-lysine = [E2 ubiquitin-conjugating enzyme]-L-cysteine + N(6)-ubiquitinyl-[acceptor protein]-L-lysine.</text>
        <dbReference type="EC" id="2.3.2.27"/>
    </reaction>
</comment>
<evidence type="ECO:0000256" key="3">
    <source>
        <dbReference type="ARBA" id="ARBA00012483"/>
    </source>
</evidence>
<dbReference type="PROSITE" id="PS00518">
    <property type="entry name" value="ZF_RING_1"/>
    <property type="match status" value="1"/>
</dbReference>
<evidence type="ECO:0000256" key="9">
    <source>
        <dbReference type="ARBA" id="ARBA00022833"/>
    </source>
</evidence>
<evidence type="ECO:0000256" key="5">
    <source>
        <dbReference type="ARBA" id="ARBA00022723"/>
    </source>
</evidence>
<comment type="subcellular location">
    <subcellularLocation>
        <location evidence="2">Nucleus</location>
    </subcellularLocation>
</comment>
<dbReference type="GO" id="GO:0006302">
    <property type="term" value="P:double-strand break repair"/>
    <property type="evidence" value="ECO:0000318"/>
    <property type="project" value="GO_Central"/>
</dbReference>
<dbReference type="GO" id="GO:0008270">
    <property type="term" value="F:zinc ion binding"/>
    <property type="evidence" value="ECO:0007669"/>
    <property type="project" value="UniProtKB-KW"/>
</dbReference>
<feature type="compositionally biased region" description="Basic residues" evidence="12">
    <location>
        <begin position="81"/>
        <end position="90"/>
    </location>
</feature>
<dbReference type="SMR" id="A0A1D6IP40"/>